<name>A0A5K7ZGS4_9BACT</name>
<sequence length="109" mass="13263">MNDYLIYEDLYEVDESYIPTDMEKRIEQRGTELHPLDDPDEYEQYKMRKCRYSLIFSEFLNGKIDKQEMIKKMEQAENKDIFDFQPFEEIHIVDLETKKGKRVRLVAVD</sequence>
<reference evidence="1 2" key="1">
    <citation type="submission" date="2019-11" db="EMBL/GenBank/DDBJ databases">
        <title>Comparative genomics of hydrocarbon-degrading Desulfosarcina strains.</title>
        <authorList>
            <person name="Watanabe M."/>
            <person name="Kojima H."/>
            <person name="Fukui M."/>
        </authorList>
    </citation>
    <scope>NUCLEOTIDE SEQUENCE [LARGE SCALE GENOMIC DNA]</scope>
    <source>
        <strain evidence="1 2">PP31</strain>
    </source>
</reference>
<accession>A0A5K7ZGS4</accession>
<dbReference type="RefSeq" id="WP_155307466.1">
    <property type="nucleotide sequence ID" value="NZ_AP021875.1"/>
</dbReference>
<evidence type="ECO:0000313" key="1">
    <source>
        <dbReference type="EMBL" id="BBO78883.1"/>
    </source>
</evidence>
<evidence type="ECO:0000313" key="2">
    <source>
        <dbReference type="Proteomes" id="UP000427769"/>
    </source>
</evidence>
<protein>
    <submittedName>
        <fullName evidence="1">Uncharacterized protein</fullName>
    </submittedName>
</protein>
<dbReference type="EMBL" id="AP021875">
    <property type="protein sequence ID" value="BBO78883.1"/>
    <property type="molecule type" value="Genomic_DNA"/>
</dbReference>
<proteinExistence type="predicted"/>
<gene>
    <name evidence="1" type="ORF">DSCW_63000</name>
</gene>
<organism evidence="1 2">
    <name type="scientific">Desulfosarcina widdelii</name>
    <dbReference type="NCBI Taxonomy" id="947919"/>
    <lineage>
        <taxon>Bacteria</taxon>
        <taxon>Pseudomonadati</taxon>
        <taxon>Thermodesulfobacteriota</taxon>
        <taxon>Desulfobacteria</taxon>
        <taxon>Desulfobacterales</taxon>
        <taxon>Desulfosarcinaceae</taxon>
        <taxon>Desulfosarcina</taxon>
    </lineage>
</organism>
<dbReference type="AlphaFoldDB" id="A0A5K7ZGS4"/>
<keyword evidence="2" id="KW-1185">Reference proteome</keyword>
<dbReference type="OrthoDB" id="9952591at2"/>
<dbReference type="KEGG" id="dwd:DSCW_63000"/>
<dbReference type="Proteomes" id="UP000427769">
    <property type="component" value="Chromosome"/>
</dbReference>